<dbReference type="PANTHER" id="PTHR39179">
    <property type="entry name" value="SPORE COAT PROTEIN I"/>
    <property type="match status" value="1"/>
</dbReference>
<protein>
    <recommendedName>
        <fullName evidence="1">Aminoglycoside phosphotransferase domain-containing protein</fullName>
    </recommendedName>
</protein>
<dbReference type="InterPro" id="IPR002575">
    <property type="entry name" value="Aminoglycoside_PTrfase"/>
</dbReference>
<reference evidence="3" key="1">
    <citation type="journal article" date="2019" name="Int. J. Syst. Evol. Microbiol.">
        <title>The Global Catalogue of Microorganisms (GCM) 10K type strain sequencing project: providing services to taxonomists for standard genome sequencing and annotation.</title>
        <authorList>
            <consortium name="The Broad Institute Genomics Platform"/>
            <consortium name="The Broad Institute Genome Sequencing Center for Infectious Disease"/>
            <person name="Wu L."/>
            <person name="Ma J."/>
        </authorList>
    </citation>
    <scope>NUCLEOTIDE SEQUENCE [LARGE SCALE GENOMIC DNA]</scope>
    <source>
        <strain evidence="3">JCM 9731</strain>
    </source>
</reference>
<dbReference type="Pfam" id="PF01636">
    <property type="entry name" value="APH"/>
    <property type="match status" value="1"/>
</dbReference>
<proteinExistence type="predicted"/>
<name>A0ABP3G742_9BACI</name>
<dbReference type="Gene3D" id="3.90.1200.10">
    <property type="match status" value="1"/>
</dbReference>
<evidence type="ECO:0000313" key="2">
    <source>
        <dbReference type="EMBL" id="GAA0334176.1"/>
    </source>
</evidence>
<sequence>MAKSKRLYKKGDDHYSHRLLSYFQTNIEDPIVRLQTIRDHIYKIETKNEKYVGKGFSNAASLKKQKWLTEKLHQSGFRKTYRFLKAKPDEGLQLDGKSYGILKWVEHHKENFQYNSIQNCIEGILLVHEFHSKNKTFLEEGSHYFPRSKPYDKWVDRYQRFHANIPIIRSTVSPSILKEIKKWGRESLKNISRLQPYSPGTKVILHGDVAHHNFIRTAEGELYLIDFDLASIGHPIHDYLQYANRILPYLQWDLKKLSEIPILSEQLKDPYFLYSLMYPTDIYREWNRVIQNNLLQSNRWLNILFDMTIEQFEKRQIFYDTLKVMVK</sequence>
<evidence type="ECO:0000313" key="3">
    <source>
        <dbReference type="Proteomes" id="UP001500782"/>
    </source>
</evidence>
<feature type="domain" description="Aminoglycoside phosphotransferase" evidence="1">
    <location>
        <begin position="190"/>
        <end position="241"/>
    </location>
</feature>
<keyword evidence="3" id="KW-1185">Reference proteome</keyword>
<dbReference type="InterPro" id="IPR011009">
    <property type="entry name" value="Kinase-like_dom_sf"/>
</dbReference>
<organism evidence="2 3">
    <name type="scientific">Bacillus carboniphilus</name>
    <dbReference type="NCBI Taxonomy" id="86663"/>
    <lineage>
        <taxon>Bacteria</taxon>
        <taxon>Bacillati</taxon>
        <taxon>Bacillota</taxon>
        <taxon>Bacilli</taxon>
        <taxon>Bacillales</taxon>
        <taxon>Bacillaceae</taxon>
        <taxon>Bacillus</taxon>
    </lineage>
</organism>
<dbReference type="InterPro" id="IPR047175">
    <property type="entry name" value="CotS-like"/>
</dbReference>
<dbReference type="EMBL" id="BAAADJ010000023">
    <property type="protein sequence ID" value="GAA0334176.1"/>
    <property type="molecule type" value="Genomic_DNA"/>
</dbReference>
<accession>A0ABP3G742</accession>
<evidence type="ECO:0000259" key="1">
    <source>
        <dbReference type="Pfam" id="PF01636"/>
    </source>
</evidence>
<dbReference type="SUPFAM" id="SSF56112">
    <property type="entry name" value="Protein kinase-like (PK-like)"/>
    <property type="match status" value="1"/>
</dbReference>
<dbReference type="RefSeq" id="WP_343799749.1">
    <property type="nucleotide sequence ID" value="NZ_BAAADJ010000023.1"/>
</dbReference>
<dbReference type="Proteomes" id="UP001500782">
    <property type="component" value="Unassembled WGS sequence"/>
</dbReference>
<gene>
    <name evidence="2" type="ORF">GCM10008967_26190</name>
</gene>
<dbReference type="PANTHER" id="PTHR39179:SF3">
    <property type="entry name" value="COTS-RELATED PROTEIN"/>
    <property type="match status" value="1"/>
</dbReference>
<comment type="caution">
    <text evidence="2">The sequence shown here is derived from an EMBL/GenBank/DDBJ whole genome shotgun (WGS) entry which is preliminary data.</text>
</comment>